<evidence type="ECO:0000313" key="1">
    <source>
        <dbReference type="EMBL" id="NYE03875.1"/>
    </source>
</evidence>
<evidence type="ECO:0000313" key="2">
    <source>
        <dbReference type="Proteomes" id="UP000548423"/>
    </source>
</evidence>
<protein>
    <recommendedName>
        <fullName evidence="3">Nucleotidyltransferase family protein</fullName>
    </recommendedName>
</protein>
<dbReference type="InterPro" id="IPR039498">
    <property type="entry name" value="NTP_transf_5"/>
</dbReference>
<dbReference type="Pfam" id="PF14907">
    <property type="entry name" value="NTP_transf_5"/>
    <property type="match status" value="1"/>
</dbReference>
<reference evidence="2" key="2">
    <citation type="submission" date="2020-08" db="EMBL/GenBank/DDBJ databases">
        <title>The Agave Microbiome: Exploring the role of microbial communities in plant adaptations to desert environments.</title>
        <authorList>
            <person name="Partida-Martinez L.P."/>
        </authorList>
    </citation>
    <scope>NUCLEOTIDE SEQUENCE [LARGE SCALE GENOMIC DNA]</scope>
    <source>
        <strain evidence="2">AT2.8</strain>
    </source>
</reference>
<accession>A0A852T7R0</accession>
<proteinExistence type="predicted"/>
<dbReference type="AlphaFoldDB" id="A0A852T7R0"/>
<reference evidence="2" key="1">
    <citation type="submission" date="2020-07" db="EMBL/GenBank/DDBJ databases">
        <authorList>
            <person name="Partida-Martinez L."/>
            <person name="Huntemann M."/>
            <person name="Clum A."/>
            <person name="Wang J."/>
            <person name="Palaniappan K."/>
            <person name="Ritter S."/>
            <person name="Chen I.-M."/>
            <person name="Stamatis D."/>
            <person name="Reddy T."/>
            <person name="O'Malley R."/>
            <person name="Daum C."/>
            <person name="Shapiro N."/>
            <person name="Ivanova N."/>
            <person name="Kyrpides N."/>
            <person name="Woyke T."/>
        </authorList>
    </citation>
    <scope>NUCLEOTIDE SEQUENCE [LARGE SCALE GENOMIC DNA]</scope>
    <source>
        <strain evidence="2">AT2.8</strain>
    </source>
</reference>
<sequence>MSSRLISAIYDPFTSLPTEENFYKEVLAEHDFISVAPQVYHLLNQQGKLDRTPLFFQNQLKERFNKAFYQNLFIKNQTKMILEKFEELEINVIPLKGVFFSEKYFGHLGARATTDIDLLIHFDDIQKVREVVKSLGFIVEEKMIRNHFHCSFSKDIPSSPVPLVVELHWNLLKENTANFDIREVWNNSNSINNSKYIKELSKYHTFYFMCLHSWRHNFNSMRYYLDIVQLIHSLCEEIDYFRLINDGVQHKTSKRIIRTISLVYEEFQHLDRIKKFELKRKFIVKKSDLKGIRKYVDVIDYQFLSYDSVKHGYREFLVWFKNECSVAIHHKIKNKVSWLRRTRPFGS</sequence>
<name>A0A852T7R0_9BACI</name>
<dbReference type="EMBL" id="JACCBX010000001">
    <property type="protein sequence ID" value="NYE03875.1"/>
    <property type="molecule type" value="Genomic_DNA"/>
</dbReference>
<gene>
    <name evidence="1" type="ORF">F4694_000594</name>
</gene>
<dbReference type="Proteomes" id="UP000548423">
    <property type="component" value="Unassembled WGS sequence"/>
</dbReference>
<evidence type="ECO:0008006" key="3">
    <source>
        <dbReference type="Google" id="ProtNLM"/>
    </source>
</evidence>
<organism evidence="1 2">
    <name type="scientific">Neobacillus niacini</name>
    <dbReference type="NCBI Taxonomy" id="86668"/>
    <lineage>
        <taxon>Bacteria</taxon>
        <taxon>Bacillati</taxon>
        <taxon>Bacillota</taxon>
        <taxon>Bacilli</taxon>
        <taxon>Bacillales</taxon>
        <taxon>Bacillaceae</taxon>
        <taxon>Neobacillus</taxon>
    </lineage>
</organism>
<comment type="caution">
    <text evidence="1">The sequence shown here is derived from an EMBL/GenBank/DDBJ whole genome shotgun (WGS) entry which is preliminary data.</text>
</comment>